<dbReference type="PROSITE" id="PS50111">
    <property type="entry name" value="CHEMOTAXIS_TRANSDUC_2"/>
    <property type="match status" value="1"/>
</dbReference>
<dbReference type="EMBL" id="JAYGJQ010000002">
    <property type="protein sequence ID" value="MEA9357085.1"/>
    <property type="molecule type" value="Genomic_DNA"/>
</dbReference>
<feature type="transmembrane region" description="Helical" evidence="4">
    <location>
        <begin position="179"/>
        <end position="201"/>
    </location>
</feature>
<protein>
    <submittedName>
        <fullName evidence="6">Methyl-accepting chemotaxis protein</fullName>
    </submittedName>
</protein>
<evidence type="ECO:0000256" key="2">
    <source>
        <dbReference type="ARBA" id="ARBA00029447"/>
    </source>
</evidence>
<dbReference type="RefSeq" id="WP_323576979.1">
    <property type="nucleotide sequence ID" value="NZ_JAYGJQ010000002.1"/>
</dbReference>
<keyword evidence="3" id="KW-0807">Transducer</keyword>
<dbReference type="SUPFAM" id="SSF58104">
    <property type="entry name" value="Methyl-accepting chemotaxis protein (MCP) signaling domain"/>
    <property type="match status" value="1"/>
</dbReference>
<dbReference type="Proteomes" id="UP001302274">
    <property type="component" value="Unassembled WGS sequence"/>
</dbReference>
<evidence type="ECO:0000256" key="3">
    <source>
        <dbReference type="PROSITE-ProRule" id="PRU00284"/>
    </source>
</evidence>
<keyword evidence="7" id="KW-1185">Reference proteome</keyword>
<accession>A0ABU5VVJ9</accession>
<reference evidence="6 7" key="1">
    <citation type="submission" date="2023-11" db="EMBL/GenBank/DDBJ databases">
        <title>A Novel Polar Bacteriovorax (B. antarcticus) Isolated from the Biocrust in Antarctica.</title>
        <authorList>
            <person name="Mun W."/>
            <person name="Choi S.Y."/>
            <person name="Mitchell R.J."/>
        </authorList>
    </citation>
    <scope>NUCLEOTIDE SEQUENCE [LARGE SCALE GENOMIC DNA]</scope>
    <source>
        <strain evidence="6 7">PP10</strain>
    </source>
</reference>
<evidence type="ECO:0000313" key="7">
    <source>
        <dbReference type="Proteomes" id="UP001302274"/>
    </source>
</evidence>
<evidence type="ECO:0000313" key="6">
    <source>
        <dbReference type="EMBL" id="MEA9357085.1"/>
    </source>
</evidence>
<name>A0ABU5VVJ9_9BACT</name>
<evidence type="ECO:0000256" key="1">
    <source>
        <dbReference type="ARBA" id="ARBA00022500"/>
    </source>
</evidence>
<dbReference type="PANTHER" id="PTHR43531">
    <property type="entry name" value="PROTEIN ICFG"/>
    <property type="match status" value="1"/>
</dbReference>
<evidence type="ECO:0000256" key="4">
    <source>
        <dbReference type="SAM" id="Phobius"/>
    </source>
</evidence>
<sequence>MLKKFGLQKYLLFIVFGVVLLSFLSSLFTVIYIQKNMNELLAATEEGTGSSTSIIELSIDISSVQSGLSPLLTEKDPDVLEASIIKIKDKIKEVSGDIEKCRFDCQKVAALDKQYQEKVTELIDKKILLGKTAEAIEYFIQDVSPIYLQSMTELEARGETIKKDAEASIKKSQEQALQLKIAIIASSAFMIFVIILGGLSFRKGLVQVLKQISEKLNGSTSTLHETSTKVGTTSDFLSESSNHQNASIQATSQAVQEISSMTEINRNNVMISTKNAKQSQTKITEGKSAISQMIKSINQISDSNKHMIDQINRNDAEFAEVIAVIKDIDDKTKVINDIVFQTKLLSFNASVEAARAGENGKGFAVVAEEIGKLAVMSGQSADEISKLLNSSVQRVNDIVKHSQSSMITIVESGKDTIVEGNRNAENCNIIFDQISAESENICSILEEINNGTQEQSKGIEEVNKSMLQLNDVANNSQRVAQESQQMSAKLGEQSESLGQVVDELMTMLDGNKAS</sequence>
<keyword evidence="4" id="KW-1133">Transmembrane helix</keyword>
<feature type="domain" description="Methyl-accepting transducer" evidence="5">
    <location>
        <begin position="219"/>
        <end position="470"/>
    </location>
</feature>
<dbReference type="SMART" id="SM00283">
    <property type="entry name" value="MA"/>
    <property type="match status" value="1"/>
</dbReference>
<dbReference type="PANTHER" id="PTHR43531:SF11">
    <property type="entry name" value="METHYL-ACCEPTING CHEMOTAXIS PROTEIN 3"/>
    <property type="match status" value="1"/>
</dbReference>
<evidence type="ECO:0000259" key="5">
    <source>
        <dbReference type="PROSITE" id="PS50111"/>
    </source>
</evidence>
<dbReference type="Pfam" id="PF00015">
    <property type="entry name" value="MCPsignal"/>
    <property type="match status" value="1"/>
</dbReference>
<comment type="caution">
    <text evidence="6">The sequence shown here is derived from an EMBL/GenBank/DDBJ whole genome shotgun (WGS) entry which is preliminary data.</text>
</comment>
<dbReference type="InterPro" id="IPR051310">
    <property type="entry name" value="MCP_chemotaxis"/>
</dbReference>
<keyword evidence="1" id="KW-0145">Chemotaxis</keyword>
<gene>
    <name evidence="6" type="ORF">SHI21_12745</name>
</gene>
<proteinExistence type="inferred from homology"/>
<dbReference type="InterPro" id="IPR004089">
    <property type="entry name" value="MCPsignal_dom"/>
</dbReference>
<organism evidence="6 7">
    <name type="scientific">Bacteriovorax antarcticus</name>
    <dbReference type="NCBI Taxonomy" id="3088717"/>
    <lineage>
        <taxon>Bacteria</taxon>
        <taxon>Pseudomonadati</taxon>
        <taxon>Bdellovibrionota</taxon>
        <taxon>Bacteriovoracia</taxon>
        <taxon>Bacteriovoracales</taxon>
        <taxon>Bacteriovoracaceae</taxon>
        <taxon>Bacteriovorax</taxon>
    </lineage>
</organism>
<keyword evidence="4" id="KW-0812">Transmembrane</keyword>
<keyword evidence="4" id="KW-0472">Membrane</keyword>
<dbReference type="Gene3D" id="1.10.287.950">
    <property type="entry name" value="Methyl-accepting chemotaxis protein"/>
    <property type="match status" value="1"/>
</dbReference>
<feature type="transmembrane region" description="Helical" evidence="4">
    <location>
        <begin position="12"/>
        <end position="33"/>
    </location>
</feature>
<comment type="similarity">
    <text evidence="2">Belongs to the methyl-accepting chemotaxis (MCP) protein family.</text>
</comment>